<dbReference type="Proteomes" id="UP000318336">
    <property type="component" value="Unassembled WGS sequence"/>
</dbReference>
<dbReference type="EMBL" id="VFOK01000001">
    <property type="protein sequence ID" value="TQL33875.1"/>
    <property type="molecule type" value="Genomic_DNA"/>
</dbReference>
<gene>
    <name evidence="1" type="ORF">FB554_2031</name>
</gene>
<evidence type="ECO:0000313" key="2">
    <source>
        <dbReference type="Proteomes" id="UP000318336"/>
    </source>
</evidence>
<dbReference type="Pfam" id="PF05870">
    <property type="entry name" value="PA_decarbox"/>
    <property type="match status" value="1"/>
</dbReference>
<sequence>MSAALLPAPDDDTTGLQGKHLIYTYANGWRYELFVKNAGEIDYRIHSGDVAGRWVKGQPVQLSRLGEQVFTVSWNEPTGTCVSLVVNLADRWVHGAIFFAQWVHQDPARTALFQNEHLDEMYALRDQGPVAPLELLDEAATITFVEQCDVDDDTVIDRAPSELPEGYVDRTS</sequence>
<accession>A0A542XDI8</accession>
<organism evidence="1 2">
    <name type="scientific">Barrientosiimonas humi</name>
    <dbReference type="NCBI Taxonomy" id="999931"/>
    <lineage>
        <taxon>Bacteria</taxon>
        <taxon>Bacillati</taxon>
        <taxon>Actinomycetota</taxon>
        <taxon>Actinomycetes</taxon>
        <taxon>Micrococcales</taxon>
        <taxon>Dermacoccaceae</taxon>
        <taxon>Barrientosiimonas</taxon>
    </lineage>
</organism>
<dbReference type="Gene3D" id="2.40.128.20">
    <property type="match status" value="1"/>
</dbReference>
<name>A0A542XDI8_9MICO</name>
<keyword evidence="2" id="KW-1185">Reference proteome</keyword>
<dbReference type="SUPFAM" id="SSF50814">
    <property type="entry name" value="Lipocalins"/>
    <property type="match status" value="1"/>
</dbReference>
<dbReference type="GO" id="GO:0016831">
    <property type="term" value="F:carboxy-lyase activity"/>
    <property type="evidence" value="ECO:0007669"/>
    <property type="project" value="InterPro"/>
</dbReference>
<dbReference type="RefSeq" id="WP_142005843.1">
    <property type="nucleotide sequence ID" value="NZ_CAJTBP010000001.1"/>
</dbReference>
<protein>
    <submittedName>
        <fullName evidence="1">Phenolic acid decarboxylase</fullName>
    </submittedName>
</protein>
<dbReference type="CDD" id="cd14241">
    <property type="entry name" value="PAD"/>
    <property type="match status" value="1"/>
</dbReference>
<reference evidence="1 2" key="1">
    <citation type="submission" date="2019-06" db="EMBL/GenBank/DDBJ databases">
        <title>Sequencing the genomes of 1000 actinobacteria strains.</title>
        <authorList>
            <person name="Klenk H.-P."/>
        </authorList>
    </citation>
    <scope>NUCLEOTIDE SEQUENCE [LARGE SCALE GENOMIC DNA]</scope>
    <source>
        <strain evidence="1 2">DSM 24617</strain>
    </source>
</reference>
<evidence type="ECO:0000313" key="1">
    <source>
        <dbReference type="EMBL" id="TQL33875.1"/>
    </source>
</evidence>
<proteinExistence type="predicted"/>
<dbReference type="PANTHER" id="PTHR40087:SF1">
    <property type="entry name" value="PHENOLIC ACID DECARBOXYLASE PADC"/>
    <property type="match status" value="1"/>
</dbReference>
<dbReference type="InterPro" id="IPR012674">
    <property type="entry name" value="Calycin"/>
</dbReference>
<dbReference type="AlphaFoldDB" id="A0A542XDI8"/>
<dbReference type="PANTHER" id="PTHR40087">
    <property type="entry name" value="PHENOLIC ACID DECARBOXYLASE PADC"/>
    <property type="match status" value="1"/>
</dbReference>
<comment type="caution">
    <text evidence="1">The sequence shown here is derived from an EMBL/GenBank/DDBJ whole genome shotgun (WGS) entry which is preliminary data.</text>
</comment>
<dbReference type="OrthoDB" id="1623004at2"/>
<dbReference type="InterPro" id="IPR008729">
    <property type="entry name" value="PA_de_COase"/>
</dbReference>